<dbReference type="OrthoDB" id="996916at2759"/>
<evidence type="ECO:0000313" key="2">
    <source>
        <dbReference type="EMBL" id="MBA0819031.1"/>
    </source>
</evidence>
<feature type="domain" description="Reverse transcriptase zinc-binding" evidence="1">
    <location>
        <begin position="26"/>
        <end position="120"/>
    </location>
</feature>
<protein>
    <recommendedName>
        <fullName evidence="1">Reverse transcriptase zinc-binding domain-containing protein</fullName>
    </recommendedName>
</protein>
<evidence type="ECO:0000313" key="3">
    <source>
        <dbReference type="Proteomes" id="UP000593560"/>
    </source>
</evidence>
<sequence length="210" mass="24577">MILSIPLAERPHEDFQVWSAEASGEFTVRSSYKLLQNTTYDPRAYALQFDYKDFYRKLWLLDLPSKIKITVWKISWNFLATRANLLLRRLTSTSMCPRCGSGSESIEHLFRECPVTISVWKELSFLSYVQDNQMGFKQWLTWVFSQCSASYRRIFCVVVWAIWGDRNNRLHNKGSKSAKELGRFVISYISELDSVAKTSRQSSTTVKKWK</sequence>
<dbReference type="AlphaFoldDB" id="A0A7J9IA77"/>
<dbReference type="InterPro" id="IPR026960">
    <property type="entry name" value="RVT-Znf"/>
</dbReference>
<comment type="caution">
    <text evidence="2">The sequence shown here is derived from an EMBL/GenBank/DDBJ whole genome shotgun (WGS) entry which is preliminary data.</text>
</comment>
<organism evidence="2 3">
    <name type="scientific">Gossypium harknessii</name>
    <dbReference type="NCBI Taxonomy" id="34285"/>
    <lineage>
        <taxon>Eukaryota</taxon>
        <taxon>Viridiplantae</taxon>
        <taxon>Streptophyta</taxon>
        <taxon>Embryophyta</taxon>
        <taxon>Tracheophyta</taxon>
        <taxon>Spermatophyta</taxon>
        <taxon>Magnoliopsida</taxon>
        <taxon>eudicotyledons</taxon>
        <taxon>Gunneridae</taxon>
        <taxon>Pentapetalae</taxon>
        <taxon>rosids</taxon>
        <taxon>malvids</taxon>
        <taxon>Malvales</taxon>
        <taxon>Malvaceae</taxon>
        <taxon>Malvoideae</taxon>
        <taxon>Gossypium</taxon>
    </lineage>
</organism>
<accession>A0A7J9IA77</accession>
<keyword evidence="3" id="KW-1185">Reference proteome</keyword>
<gene>
    <name evidence="2" type="ORF">Gohar_027881</name>
</gene>
<evidence type="ECO:0000259" key="1">
    <source>
        <dbReference type="Pfam" id="PF13966"/>
    </source>
</evidence>
<proteinExistence type="predicted"/>
<dbReference type="EMBL" id="JABFAD010327409">
    <property type="protein sequence ID" value="MBA0819031.1"/>
    <property type="molecule type" value="Genomic_DNA"/>
</dbReference>
<dbReference type="Proteomes" id="UP000593560">
    <property type="component" value="Unassembled WGS sequence"/>
</dbReference>
<reference evidence="2 3" key="1">
    <citation type="journal article" date="2019" name="Genome Biol. Evol.">
        <title>Insights into the evolution of the New World diploid cottons (Gossypium, subgenus Houzingenia) based on genome sequencing.</title>
        <authorList>
            <person name="Grover C.E."/>
            <person name="Arick M.A. 2nd"/>
            <person name="Thrash A."/>
            <person name="Conover J.L."/>
            <person name="Sanders W.S."/>
            <person name="Peterson D.G."/>
            <person name="Frelichowski J.E."/>
            <person name="Scheffler J.A."/>
            <person name="Scheffler B.E."/>
            <person name="Wendel J.F."/>
        </authorList>
    </citation>
    <scope>NUCLEOTIDE SEQUENCE [LARGE SCALE GENOMIC DNA]</scope>
    <source>
        <strain evidence="2">0</strain>
        <tissue evidence="2">Leaf</tissue>
    </source>
</reference>
<dbReference type="Pfam" id="PF13966">
    <property type="entry name" value="zf-RVT"/>
    <property type="match status" value="1"/>
</dbReference>
<name>A0A7J9IA77_9ROSI</name>